<evidence type="ECO:0000313" key="2">
    <source>
        <dbReference type="EMBL" id="JAS23674.1"/>
    </source>
</evidence>
<name>A0A1B6DDB1_9HEMI</name>
<organism evidence="2">
    <name type="scientific">Clastoptera arizonana</name>
    <name type="common">Arizona spittle bug</name>
    <dbReference type="NCBI Taxonomy" id="38151"/>
    <lineage>
        <taxon>Eukaryota</taxon>
        <taxon>Metazoa</taxon>
        <taxon>Ecdysozoa</taxon>
        <taxon>Arthropoda</taxon>
        <taxon>Hexapoda</taxon>
        <taxon>Insecta</taxon>
        <taxon>Pterygota</taxon>
        <taxon>Neoptera</taxon>
        <taxon>Paraneoptera</taxon>
        <taxon>Hemiptera</taxon>
        <taxon>Auchenorrhyncha</taxon>
        <taxon>Cercopoidea</taxon>
        <taxon>Clastopteridae</taxon>
        <taxon>Clastoptera</taxon>
    </lineage>
</organism>
<gene>
    <name evidence="2" type="ORF">g.972</name>
</gene>
<feature type="chain" id="PRO_5008581168" evidence="1">
    <location>
        <begin position="18"/>
        <end position="131"/>
    </location>
</feature>
<reference evidence="2" key="1">
    <citation type="submission" date="2015-12" db="EMBL/GenBank/DDBJ databases">
        <title>De novo transcriptome assembly of four potential Pierce s Disease insect vectors from Arizona vineyards.</title>
        <authorList>
            <person name="Tassone E.E."/>
        </authorList>
    </citation>
    <scope>NUCLEOTIDE SEQUENCE</scope>
</reference>
<dbReference type="EMBL" id="GEDC01013624">
    <property type="protein sequence ID" value="JAS23674.1"/>
    <property type="molecule type" value="Transcribed_RNA"/>
</dbReference>
<keyword evidence="1" id="KW-0732">Signal</keyword>
<accession>A0A1B6DDB1</accession>
<protein>
    <submittedName>
        <fullName evidence="2">Uncharacterized protein</fullName>
    </submittedName>
</protein>
<dbReference type="AlphaFoldDB" id="A0A1B6DDB1"/>
<feature type="non-terminal residue" evidence="2">
    <location>
        <position position="131"/>
    </location>
</feature>
<evidence type="ECO:0000256" key="1">
    <source>
        <dbReference type="SAM" id="SignalP"/>
    </source>
</evidence>
<feature type="signal peptide" evidence="1">
    <location>
        <begin position="1"/>
        <end position="17"/>
    </location>
</feature>
<proteinExistence type="predicted"/>
<sequence length="131" mass="15454">MHIIVLSSLLLLETAFCYTIEDHMTALHDIIAAQFSGRKSTTFDGLTLNIREFNDYTEKLIFSFTHEELKQFKDESDSIFKTIKVPQWILLKDLSILKNRYCWNDKLLKQLTTLIDKTGQLWYELESVIFK</sequence>